<comment type="subcellular location">
    <subcellularLocation>
        <location evidence="1">Nucleus</location>
    </subcellularLocation>
</comment>
<protein>
    <recommendedName>
        <fullName evidence="11">C2H2-type domain-containing protein</fullName>
    </recommendedName>
</protein>
<gene>
    <name evidence="12" type="ORF">PENDEC_c001G03176</name>
</gene>
<evidence type="ECO:0000259" key="11">
    <source>
        <dbReference type="PROSITE" id="PS50157"/>
    </source>
</evidence>
<dbReference type="SUPFAM" id="SSF57667">
    <property type="entry name" value="beta-beta-alpha zinc fingers"/>
    <property type="match status" value="2"/>
</dbReference>
<feature type="domain" description="C2H2-type" evidence="11">
    <location>
        <begin position="253"/>
        <end position="280"/>
    </location>
</feature>
<dbReference type="OMA" id="WIYFAGL"/>
<dbReference type="GO" id="GO:0000981">
    <property type="term" value="F:DNA-binding transcription factor activity, RNA polymerase II-specific"/>
    <property type="evidence" value="ECO:0007669"/>
    <property type="project" value="UniProtKB-ARBA"/>
</dbReference>
<evidence type="ECO:0000313" key="12">
    <source>
        <dbReference type="EMBL" id="OQD78516.1"/>
    </source>
</evidence>
<proteinExistence type="predicted"/>
<dbReference type="GO" id="GO:0008270">
    <property type="term" value="F:zinc ion binding"/>
    <property type="evidence" value="ECO:0007669"/>
    <property type="project" value="UniProtKB-KW"/>
</dbReference>
<keyword evidence="4 9" id="KW-0863">Zinc-finger</keyword>
<feature type="domain" description="C2H2-type" evidence="11">
    <location>
        <begin position="281"/>
        <end position="311"/>
    </location>
</feature>
<keyword evidence="13" id="KW-1185">Reference proteome</keyword>
<dbReference type="FunFam" id="3.30.160.60:FF:000100">
    <property type="entry name" value="Zinc finger 45-like"/>
    <property type="match status" value="1"/>
</dbReference>
<feature type="domain" description="C2H2-type" evidence="11">
    <location>
        <begin position="193"/>
        <end position="222"/>
    </location>
</feature>
<evidence type="ECO:0000256" key="9">
    <source>
        <dbReference type="PROSITE-ProRule" id="PRU00042"/>
    </source>
</evidence>
<feature type="compositionally biased region" description="Basic and acidic residues" evidence="10">
    <location>
        <begin position="377"/>
        <end position="388"/>
    </location>
</feature>
<keyword evidence="6" id="KW-0805">Transcription regulation</keyword>
<dbReference type="PANTHER" id="PTHR23235:SF176">
    <property type="entry name" value="C2H2-TYPE DOMAIN-CONTAINING PROTEIN"/>
    <property type="match status" value="1"/>
</dbReference>
<dbReference type="Gene3D" id="3.30.160.60">
    <property type="entry name" value="Classic Zinc Finger"/>
    <property type="match status" value="4"/>
</dbReference>
<evidence type="ECO:0000256" key="2">
    <source>
        <dbReference type="ARBA" id="ARBA00022723"/>
    </source>
</evidence>
<dbReference type="FunFam" id="3.30.160.60:FF:000446">
    <property type="entry name" value="Zinc finger protein"/>
    <property type="match status" value="1"/>
</dbReference>
<dbReference type="PROSITE" id="PS50157">
    <property type="entry name" value="ZINC_FINGER_C2H2_2"/>
    <property type="match status" value="4"/>
</dbReference>
<evidence type="ECO:0000256" key="5">
    <source>
        <dbReference type="ARBA" id="ARBA00022833"/>
    </source>
</evidence>
<dbReference type="FunFam" id="3.30.160.60:FF:000072">
    <property type="entry name" value="zinc finger protein 143 isoform X1"/>
    <property type="match status" value="1"/>
</dbReference>
<dbReference type="SMART" id="SM00355">
    <property type="entry name" value="ZnF_C2H2"/>
    <property type="match status" value="4"/>
</dbReference>
<evidence type="ECO:0000256" key="8">
    <source>
        <dbReference type="ARBA" id="ARBA00023242"/>
    </source>
</evidence>
<keyword evidence="2" id="KW-0479">Metal-binding</keyword>
<comment type="caution">
    <text evidence="12">The sequence shown here is derived from an EMBL/GenBank/DDBJ whole genome shotgun (WGS) entry which is preliminary data.</text>
</comment>
<evidence type="ECO:0000256" key="3">
    <source>
        <dbReference type="ARBA" id="ARBA00022737"/>
    </source>
</evidence>
<evidence type="ECO:0000256" key="4">
    <source>
        <dbReference type="ARBA" id="ARBA00022771"/>
    </source>
</evidence>
<dbReference type="InterPro" id="IPR036236">
    <property type="entry name" value="Znf_C2H2_sf"/>
</dbReference>
<feature type="region of interest" description="Disordered" evidence="10">
    <location>
        <begin position="367"/>
        <end position="413"/>
    </location>
</feature>
<evidence type="ECO:0000256" key="7">
    <source>
        <dbReference type="ARBA" id="ARBA00023163"/>
    </source>
</evidence>
<evidence type="ECO:0000256" key="1">
    <source>
        <dbReference type="ARBA" id="ARBA00004123"/>
    </source>
</evidence>
<dbReference type="AlphaFoldDB" id="A0A1V6PPP9"/>
<sequence>METAEPMPFDFHGHPVGAFAHRRPVDAPLYPYYSHPTSVPYSLSYHAPTSAAYSYDSLTQHSTPYHYLVGQPSGSSTRLAAEQPQSLPNIRPAKNAICQVAKAEHTTRSRTGDQTVSTGSHHQKHGIEAEFSTGVDVLMKAIQAQPGSSPVQQSLPPLQHLAPPGYHGYPMSPPRCMVSNEGQSSRSGKKRKYTCHMPDCGKSFAQKTHLDIHTRAHTGDKPFVCKEPECGQRFSQLGNLKTHQRRHTGEKPFSCEICHKRFAQRGNVRAHKNTHLDAKPFICLLDDCGKKFTQLGNLKSHQNKFHAGTLRLLAQRFSQGAGPANSQEQELWEYFATLYKNSNKGIKGRGKDRRIAATKRSAGEYMQRMASLESEEDIHSRRGSHEDDVSMYTGGSNSDCDDSGPYYMGRRGP</sequence>
<feature type="domain" description="C2H2-type" evidence="11">
    <location>
        <begin position="223"/>
        <end position="252"/>
    </location>
</feature>
<dbReference type="EMBL" id="MDYL01000001">
    <property type="protein sequence ID" value="OQD78516.1"/>
    <property type="molecule type" value="Genomic_DNA"/>
</dbReference>
<dbReference type="FunFam" id="3.30.160.60:FF:001289">
    <property type="entry name" value="Zinc finger protein 574"/>
    <property type="match status" value="1"/>
</dbReference>
<organism evidence="12 13">
    <name type="scientific">Penicillium decumbens</name>
    <dbReference type="NCBI Taxonomy" id="69771"/>
    <lineage>
        <taxon>Eukaryota</taxon>
        <taxon>Fungi</taxon>
        <taxon>Dikarya</taxon>
        <taxon>Ascomycota</taxon>
        <taxon>Pezizomycotina</taxon>
        <taxon>Eurotiomycetes</taxon>
        <taxon>Eurotiomycetidae</taxon>
        <taxon>Eurotiales</taxon>
        <taxon>Aspergillaceae</taxon>
        <taxon>Penicillium</taxon>
    </lineage>
</organism>
<dbReference type="GO" id="GO:0005634">
    <property type="term" value="C:nucleus"/>
    <property type="evidence" value="ECO:0007669"/>
    <property type="project" value="UniProtKB-SubCell"/>
</dbReference>
<dbReference type="OrthoDB" id="427030at2759"/>
<dbReference type="PROSITE" id="PS00028">
    <property type="entry name" value="ZINC_FINGER_C2H2_1"/>
    <property type="match status" value="4"/>
</dbReference>
<evidence type="ECO:0000256" key="6">
    <source>
        <dbReference type="ARBA" id="ARBA00023015"/>
    </source>
</evidence>
<dbReference type="Proteomes" id="UP000191522">
    <property type="component" value="Unassembled WGS sequence"/>
</dbReference>
<keyword evidence="3" id="KW-0677">Repeat</keyword>
<feature type="region of interest" description="Disordered" evidence="10">
    <location>
        <begin position="104"/>
        <end position="124"/>
    </location>
</feature>
<dbReference type="InterPro" id="IPR013087">
    <property type="entry name" value="Znf_C2H2_type"/>
</dbReference>
<dbReference type="STRING" id="69771.A0A1V6PPP9"/>
<name>A0A1V6PPP9_PENDC</name>
<accession>A0A1V6PPP9</accession>
<reference evidence="13" key="1">
    <citation type="journal article" date="2017" name="Nat. Microbiol.">
        <title>Global analysis of biosynthetic gene clusters reveals vast potential of secondary metabolite production in Penicillium species.</title>
        <authorList>
            <person name="Nielsen J.C."/>
            <person name="Grijseels S."/>
            <person name="Prigent S."/>
            <person name="Ji B."/>
            <person name="Dainat J."/>
            <person name="Nielsen K.F."/>
            <person name="Frisvad J.C."/>
            <person name="Workman M."/>
            <person name="Nielsen J."/>
        </authorList>
    </citation>
    <scope>NUCLEOTIDE SEQUENCE [LARGE SCALE GENOMIC DNA]</scope>
    <source>
        <strain evidence="13">IBT 11843</strain>
    </source>
</reference>
<keyword evidence="7" id="KW-0804">Transcription</keyword>
<dbReference type="GO" id="GO:0000978">
    <property type="term" value="F:RNA polymerase II cis-regulatory region sequence-specific DNA binding"/>
    <property type="evidence" value="ECO:0007669"/>
    <property type="project" value="TreeGrafter"/>
</dbReference>
<evidence type="ECO:0000256" key="10">
    <source>
        <dbReference type="SAM" id="MobiDB-lite"/>
    </source>
</evidence>
<dbReference type="Pfam" id="PF00096">
    <property type="entry name" value="zf-C2H2"/>
    <property type="match status" value="4"/>
</dbReference>
<keyword evidence="5" id="KW-0862">Zinc</keyword>
<keyword evidence="8" id="KW-0539">Nucleus</keyword>
<dbReference type="PANTHER" id="PTHR23235">
    <property type="entry name" value="KRUEPPEL-LIKE TRANSCRIPTION FACTOR"/>
    <property type="match status" value="1"/>
</dbReference>
<evidence type="ECO:0000313" key="13">
    <source>
        <dbReference type="Proteomes" id="UP000191522"/>
    </source>
</evidence>